<keyword evidence="3" id="KW-0561">Oxygen transport</keyword>
<comment type="caution">
    <text evidence="8">The sequence shown here is derived from an EMBL/GenBank/DDBJ whole genome shotgun (WGS) entry which is preliminary data.</text>
</comment>
<feature type="domain" description="Globin" evidence="7">
    <location>
        <begin position="15"/>
        <end position="164"/>
    </location>
</feature>
<dbReference type="EMBL" id="JABSTU010000001">
    <property type="protein sequence ID" value="KAH8039082.1"/>
    <property type="molecule type" value="Genomic_DNA"/>
</dbReference>
<evidence type="ECO:0000256" key="3">
    <source>
        <dbReference type="ARBA" id="ARBA00022621"/>
    </source>
</evidence>
<feature type="region of interest" description="Disordered" evidence="6">
    <location>
        <begin position="238"/>
        <end position="283"/>
    </location>
</feature>
<evidence type="ECO:0000256" key="6">
    <source>
        <dbReference type="SAM" id="MobiDB-lite"/>
    </source>
</evidence>
<evidence type="ECO:0000259" key="7">
    <source>
        <dbReference type="PROSITE" id="PS01033"/>
    </source>
</evidence>
<evidence type="ECO:0000256" key="2">
    <source>
        <dbReference type="ARBA" id="ARBA00022617"/>
    </source>
</evidence>
<evidence type="ECO:0000256" key="4">
    <source>
        <dbReference type="ARBA" id="ARBA00022723"/>
    </source>
</evidence>
<dbReference type="SUPFAM" id="SSF46458">
    <property type="entry name" value="Globin-like"/>
    <property type="match status" value="1"/>
</dbReference>
<dbReference type="GO" id="GO:0020037">
    <property type="term" value="F:heme binding"/>
    <property type="evidence" value="ECO:0007669"/>
    <property type="project" value="InterPro"/>
</dbReference>
<dbReference type="InterPro" id="IPR044399">
    <property type="entry name" value="Mb-like_M"/>
</dbReference>
<reference evidence="8" key="1">
    <citation type="journal article" date="2020" name="Cell">
        <title>Large-Scale Comparative Analyses of Tick Genomes Elucidate Their Genetic Diversity and Vector Capacities.</title>
        <authorList>
            <consortium name="Tick Genome and Microbiome Consortium (TIGMIC)"/>
            <person name="Jia N."/>
            <person name="Wang J."/>
            <person name="Shi W."/>
            <person name="Du L."/>
            <person name="Sun Y."/>
            <person name="Zhan W."/>
            <person name="Jiang J.F."/>
            <person name="Wang Q."/>
            <person name="Zhang B."/>
            <person name="Ji P."/>
            <person name="Bell-Sakyi L."/>
            <person name="Cui X.M."/>
            <person name="Yuan T.T."/>
            <person name="Jiang B.G."/>
            <person name="Yang W.F."/>
            <person name="Lam T.T."/>
            <person name="Chang Q.C."/>
            <person name="Ding S.J."/>
            <person name="Wang X.J."/>
            <person name="Zhu J.G."/>
            <person name="Ruan X.D."/>
            <person name="Zhao L."/>
            <person name="Wei J.T."/>
            <person name="Ye R.Z."/>
            <person name="Que T.C."/>
            <person name="Du C.H."/>
            <person name="Zhou Y.H."/>
            <person name="Cheng J.X."/>
            <person name="Dai P.F."/>
            <person name="Guo W.B."/>
            <person name="Han X.H."/>
            <person name="Huang E.J."/>
            <person name="Li L.F."/>
            <person name="Wei W."/>
            <person name="Gao Y.C."/>
            <person name="Liu J.Z."/>
            <person name="Shao H.Z."/>
            <person name="Wang X."/>
            <person name="Wang C.C."/>
            <person name="Yang T.C."/>
            <person name="Huo Q.B."/>
            <person name="Li W."/>
            <person name="Chen H.Y."/>
            <person name="Chen S.E."/>
            <person name="Zhou L.G."/>
            <person name="Ni X.B."/>
            <person name="Tian J.H."/>
            <person name="Sheng Y."/>
            <person name="Liu T."/>
            <person name="Pan Y.S."/>
            <person name="Xia L.Y."/>
            <person name="Li J."/>
            <person name="Zhao F."/>
            <person name="Cao W.C."/>
        </authorList>
    </citation>
    <scope>NUCLEOTIDE SEQUENCE</scope>
    <source>
        <strain evidence="8">Rmic-2018</strain>
    </source>
</reference>
<gene>
    <name evidence="8" type="ORF">HPB51_005021</name>
</gene>
<dbReference type="InterPro" id="IPR012292">
    <property type="entry name" value="Globin/Proto"/>
</dbReference>
<evidence type="ECO:0000256" key="5">
    <source>
        <dbReference type="ARBA" id="ARBA00023004"/>
    </source>
</evidence>
<feature type="compositionally biased region" description="Basic and acidic residues" evidence="6">
    <location>
        <begin position="460"/>
        <end position="476"/>
    </location>
</feature>
<protein>
    <recommendedName>
        <fullName evidence="7">Globin domain-containing protein</fullName>
    </recommendedName>
</protein>
<dbReference type="GO" id="GO:0046872">
    <property type="term" value="F:metal ion binding"/>
    <property type="evidence" value="ECO:0007669"/>
    <property type="project" value="UniProtKB-KW"/>
</dbReference>
<dbReference type="CDD" id="cd01040">
    <property type="entry name" value="Mb-like"/>
    <property type="match status" value="1"/>
</dbReference>
<keyword evidence="2" id="KW-0349">Heme</keyword>
<feature type="region of interest" description="Disordered" evidence="6">
    <location>
        <begin position="389"/>
        <end position="497"/>
    </location>
</feature>
<dbReference type="GO" id="GO:0019825">
    <property type="term" value="F:oxygen binding"/>
    <property type="evidence" value="ECO:0007669"/>
    <property type="project" value="InterPro"/>
</dbReference>
<feature type="region of interest" description="Disordered" evidence="6">
    <location>
        <begin position="171"/>
        <end position="190"/>
    </location>
</feature>
<name>A0A9J6EXI3_RHIMP</name>
<dbReference type="Proteomes" id="UP000821866">
    <property type="component" value="Chromosome 1"/>
</dbReference>
<feature type="compositionally biased region" description="Basic and acidic residues" evidence="6">
    <location>
        <begin position="425"/>
        <end position="440"/>
    </location>
</feature>
<evidence type="ECO:0000313" key="8">
    <source>
        <dbReference type="EMBL" id="KAH8039082.1"/>
    </source>
</evidence>
<dbReference type="GO" id="GO:0005344">
    <property type="term" value="F:oxygen carrier activity"/>
    <property type="evidence" value="ECO:0007669"/>
    <property type="project" value="UniProtKB-KW"/>
</dbReference>
<accession>A0A9J6EXI3</accession>
<dbReference type="Gene3D" id="1.10.490.10">
    <property type="entry name" value="Globins"/>
    <property type="match status" value="1"/>
</dbReference>
<keyword evidence="5" id="KW-0408">Iron</keyword>
<organism evidence="8 9">
    <name type="scientific">Rhipicephalus microplus</name>
    <name type="common">Cattle tick</name>
    <name type="synonym">Boophilus microplus</name>
    <dbReference type="NCBI Taxonomy" id="6941"/>
    <lineage>
        <taxon>Eukaryota</taxon>
        <taxon>Metazoa</taxon>
        <taxon>Ecdysozoa</taxon>
        <taxon>Arthropoda</taxon>
        <taxon>Chelicerata</taxon>
        <taxon>Arachnida</taxon>
        <taxon>Acari</taxon>
        <taxon>Parasitiformes</taxon>
        <taxon>Ixodida</taxon>
        <taxon>Ixodoidea</taxon>
        <taxon>Ixodidae</taxon>
        <taxon>Rhipicephalinae</taxon>
        <taxon>Rhipicephalus</taxon>
        <taxon>Boophilus</taxon>
    </lineage>
</organism>
<proteinExistence type="predicted"/>
<dbReference type="PANTHER" id="PTHR47217">
    <property type="entry name" value="GLOBIN-LIKE PROTEIN"/>
    <property type="match status" value="1"/>
</dbReference>
<dbReference type="AlphaFoldDB" id="A0A9J6EXI3"/>
<dbReference type="InterPro" id="IPR009050">
    <property type="entry name" value="Globin-like_sf"/>
</dbReference>
<keyword evidence="9" id="KW-1185">Reference proteome</keyword>
<feature type="compositionally biased region" description="Low complexity" evidence="6">
    <location>
        <begin position="171"/>
        <end position="188"/>
    </location>
</feature>
<evidence type="ECO:0000313" key="9">
    <source>
        <dbReference type="Proteomes" id="UP000821866"/>
    </source>
</evidence>
<feature type="compositionally biased region" description="Basic and acidic residues" evidence="6">
    <location>
        <begin position="398"/>
        <end position="410"/>
    </location>
</feature>
<keyword evidence="4" id="KW-0479">Metal-binding</keyword>
<dbReference type="Pfam" id="PF00042">
    <property type="entry name" value="Globin"/>
    <property type="match status" value="1"/>
</dbReference>
<sequence length="497" mass="53382">MGNARSKQPSCKSTGMTLSECRLVQETWCAFCSNNSESGVLVFGAFLKQNTHLLPLFRRFRAMPLQMLTSDPAFRAHACSVAYQITAMVNNADDPVLLEALIRKNALAHTTREGVFPQHFETLARVIMDVMQSKDHKKLLTPSALAAWKKLLEFTITVTSNVYQNEGIKSEGMLSRRSSSQSETLSEECPSAYETCMSGERNPTAGDAIKASSSVQLTPSRETLFPTSKAIARDIRSAAQANRVSVKPEQQSERNQREPAPSKPTRRSSDAGPVAPTSSYIAPDASTTTKITVMEAASDKPHVLNKSALVPSASSSVVIVSRRVSANAELATDSGIRFMAAKDANVVQSQESVASVNKAKLNKGSLQVNAASATYSARDEVKPCVCSVSAQVQPATIRETREGGPSESRDVGAPPETRLSGSDQSDSKKNHNVTAEKRPSMEAPPPLSCNVYLQSADTQKVLRDDANEPTTAEKGENTGSGVTPRAPKKGKSVQPPA</sequence>
<keyword evidence="1" id="KW-0813">Transport</keyword>
<dbReference type="VEuPathDB" id="VectorBase:LOC119165658"/>
<dbReference type="PANTHER" id="PTHR47217:SF1">
    <property type="entry name" value="GLOBIN-LIKE PROTEIN"/>
    <property type="match status" value="1"/>
</dbReference>
<evidence type="ECO:0000256" key="1">
    <source>
        <dbReference type="ARBA" id="ARBA00022448"/>
    </source>
</evidence>
<reference evidence="8" key="2">
    <citation type="submission" date="2021-09" db="EMBL/GenBank/DDBJ databases">
        <authorList>
            <person name="Jia N."/>
            <person name="Wang J."/>
            <person name="Shi W."/>
            <person name="Du L."/>
            <person name="Sun Y."/>
            <person name="Zhan W."/>
            <person name="Jiang J."/>
            <person name="Wang Q."/>
            <person name="Zhang B."/>
            <person name="Ji P."/>
            <person name="Sakyi L.B."/>
            <person name="Cui X."/>
            <person name="Yuan T."/>
            <person name="Jiang B."/>
            <person name="Yang W."/>
            <person name="Lam T.T.-Y."/>
            <person name="Chang Q."/>
            <person name="Ding S."/>
            <person name="Wang X."/>
            <person name="Zhu J."/>
            <person name="Ruan X."/>
            <person name="Zhao L."/>
            <person name="Wei J."/>
            <person name="Que T."/>
            <person name="Du C."/>
            <person name="Cheng J."/>
            <person name="Dai P."/>
            <person name="Han X."/>
            <person name="Huang E."/>
            <person name="Gao Y."/>
            <person name="Liu J."/>
            <person name="Shao H."/>
            <person name="Ye R."/>
            <person name="Li L."/>
            <person name="Wei W."/>
            <person name="Wang X."/>
            <person name="Wang C."/>
            <person name="Huo Q."/>
            <person name="Li W."/>
            <person name="Guo W."/>
            <person name="Chen H."/>
            <person name="Chen S."/>
            <person name="Zhou L."/>
            <person name="Zhou L."/>
            <person name="Ni X."/>
            <person name="Tian J."/>
            <person name="Zhou Y."/>
            <person name="Sheng Y."/>
            <person name="Liu T."/>
            <person name="Pan Y."/>
            <person name="Xia L."/>
            <person name="Li J."/>
            <person name="Zhao F."/>
            <person name="Cao W."/>
        </authorList>
    </citation>
    <scope>NUCLEOTIDE SEQUENCE</scope>
    <source>
        <strain evidence="8">Rmic-2018</strain>
        <tissue evidence="8">Larvae</tissue>
    </source>
</reference>
<dbReference type="PROSITE" id="PS01033">
    <property type="entry name" value="GLOBIN"/>
    <property type="match status" value="1"/>
</dbReference>
<dbReference type="InterPro" id="IPR000971">
    <property type="entry name" value="Globin"/>
</dbReference>